<gene>
    <name evidence="3" type="ORF">PLXY2_LOCUS4228</name>
</gene>
<evidence type="ECO:0000256" key="2">
    <source>
        <dbReference type="ARBA" id="ARBA00023172"/>
    </source>
</evidence>
<reference evidence="3" key="1">
    <citation type="submission" date="2020-11" db="EMBL/GenBank/DDBJ databases">
        <authorList>
            <person name="Whiteford S."/>
        </authorList>
    </citation>
    <scope>NUCLEOTIDE SEQUENCE</scope>
</reference>
<dbReference type="GO" id="GO:0015074">
    <property type="term" value="P:DNA integration"/>
    <property type="evidence" value="ECO:0007669"/>
    <property type="project" value="InterPro"/>
</dbReference>
<comment type="caution">
    <text evidence="3">The sequence shown here is derived from an EMBL/GenBank/DDBJ whole genome shotgun (WGS) entry which is preliminary data.</text>
</comment>
<dbReference type="GO" id="GO:0006310">
    <property type="term" value="P:DNA recombination"/>
    <property type="evidence" value="ECO:0007669"/>
    <property type="project" value="UniProtKB-KW"/>
</dbReference>
<keyword evidence="1" id="KW-0238">DNA-binding</keyword>
<dbReference type="InterPro" id="IPR011010">
    <property type="entry name" value="DNA_brk_join_enz"/>
</dbReference>
<dbReference type="AlphaFoldDB" id="A0A8S4E3R7"/>
<proteinExistence type="predicted"/>
<dbReference type="GO" id="GO:0003677">
    <property type="term" value="F:DNA binding"/>
    <property type="evidence" value="ECO:0007669"/>
    <property type="project" value="UniProtKB-KW"/>
</dbReference>
<protein>
    <submittedName>
        <fullName evidence="3">(diamondback moth) hypothetical protein</fullName>
    </submittedName>
</protein>
<dbReference type="Gene3D" id="1.10.443.10">
    <property type="entry name" value="Intergrase catalytic core"/>
    <property type="match status" value="1"/>
</dbReference>
<evidence type="ECO:0000256" key="1">
    <source>
        <dbReference type="ARBA" id="ARBA00023125"/>
    </source>
</evidence>
<keyword evidence="2" id="KW-0233">DNA recombination</keyword>
<dbReference type="EMBL" id="CAJHNJ030000011">
    <property type="protein sequence ID" value="CAG9109299.1"/>
    <property type="molecule type" value="Genomic_DNA"/>
</dbReference>
<evidence type="ECO:0000313" key="3">
    <source>
        <dbReference type="EMBL" id="CAG9109299.1"/>
    </source>
</evidence>
<dbReference type="InterPro" id="IPR013762">
    <property type="entry name" value="Integrase-like_cat_sf"/>
</dbReference>
<dbReference type="Gene3D" id="1.10.150.130">
    <property type="match status" value="1"/>
</dbReference>
<dbReference type="Proteomes" id="UP000653454">
    <property type="component" value="Unassembled WGS sequence"/>
</dbReference>
<accession>A0A8S4E3R7</accession>
<name>A0A8S4E3R7_PLUXY</name>
<dbReference type="InterPro" id="IPR010998">
    <property type="entry name" value="Integrase_recombinase_N"/>
</dbReference>
<dbReference type="SUPFAM" id="SSF56349">
    <property type="entry name" value="DNA breaking-rejoining enzymes"/>
    <property type="match status" value="1"/>
</dbReference>
<evidence type="ECO:0000313" key="4">
    <source>
        <dbReference type="Proteomes" id="UP000653454"/>
    </source>
</evidence>
<keyword evidence="4" id="KW-1185">Reference proteome</keyword>
<dbReference type="PANTHER" id="PTHR35617">
    <property type="entry name" value="PHAGE_INTEGRASE DOMAIN-CONTAINING PROTEIN"/>
    <property type="match status" value="1"/>
</dbReference>
<dbReference type="PANTHER" id="PTHR35617:SF3">
    <property type="entry name" value="CORE-BINDING (CB) DOMAIN-CONTAINING PROTEIN"/>
    <property type="match status" value="1"/>
</dbReference>
<organism evidence="3 4">
    <name type="scientific">Plutella xylostella</name>
    <name type="common">Diamondback moth</name>
    <name type="synonym">Plutella maculipennis</name>
    <dbReference type="NCBI Taxonomy" id="51655"/>
    <lineage>
        <taxon>Eukaryota</taxon>
        <taxon>Metazoa</taxon>
        <taxon>Ecdysozoa</taxon>
        <taxon>Arthropoda</taxon>
        <taxon>Hexapoda</taxon>
        <taxon>Insecta</taxon>
        <taxon>Pterygota</taxon>
        <taxon>Neoptera</taxon>
        <taxon>Endopterygota</taxon>
        <taxon>Lepidoptera</taxon>
        <taxon>Glossata</taxon>
        <taxon>Ditrysia</taxon>
        <taxon>Yponomeutoidea</taxon>
        <taxon>Plutellidae</taxon>
        <taxon>Plutella</taxon>
    </lineage>
</organism>
<sequence>MMSSLSENSFRQYDVYLKRWFHFCNENNYDLYNVSVPQIIYFLNNLFDAGTTYGTLNSCRSAIALLMGNNIGEDERVKRFFRGVFRLRPSLPKYSVTWDASIVISHLRQLYPHDMISLENISKKLVTLLALLTAHRVQTLSKINIKNIEKFATKVTIKIPDFLKTTRHGSLQPILVLPFFEEQPEICPVKTLLTYLEKTDALRNNNEYLFISFRPPHKAVSSQTLSRWVK</sequence>